<keyword evidence="4" id="KW-0808">Transferase</keyword>
<dbReference type="GO" id="GO:0008168">
    <property type="term" value="F:methyltransferase activity"/>
    <property type="evidence" value="ECO:0007669"/>
    <property type="project" value="UniProtKB-KW"/>
</dbReference>
<dbReference type="RefSeq" id="WP_089381876.1">
    <property type="nucleotide sequence ID" value="NZ_FZNT01000006.1"/>
</dbReference>
<proteinExistence type="inferred from homology"/>
<dbReference type="InterPro" id="IPR036413">
    <property type="entry name" value="YaeB-like_sf"/>
</dbReference>
<dbReference type="Pfam" id="PF01980">
    <property type="entry name" value="TrmO_N"/>
    <property type="match status" value="1"/>
</dbReference>
<dbReference type="InterPro" id="IPR023370">
    <property type="entry name" value="TrmO-like_N"/>
</dbReference>
<comment type="similarity">
    <text evidence="2">Belongs to the tRNA methyltransferase O family.</text>
</comment>
<dbReference type="PANTHER" id="PTHR12818">
    <property type="entry name" value="TRNA (ADENINE(37)-N6)-METHYLTRANSFERASE"/>
    <property type="match status" value="1"/>
</dbReference>
<keyword evidence="4" id="KW-0489">Methyltransferase</keyword>
<dbReference type="NCBIfam" id="TIGR00104">
    <property type="entry name" value="tRNA_TsaA"/>
    <property type="match status" value="1"/>
</dbReference>
<dbReference type="PANTHER" id="PTHR12818:SF0">
    <property type="entry name" value="TRNA (ADENINE(37)-N6)-METHYLTRANSFERASE"/>
    <property type="match status" value="1"/>
</dbReference>
<evidence type="ECO:0000256" key="2">
    <source>
        <dbReference type="ARBA" id="ARBA00033753"/>
    </source>
</evidence>
<keyword evidence="1" id="KW-0949">S-adenosyl-L-methionine</keyword>
<reference evidence="4 5" key="1">
    <citation type="submission" date="2017-06" db="EMBL/GenBank/DDBJ databases">
        <authorList>
            <person name="Kim H.J."/>
            <person name="Triplett B.A."/>
        </authorList>
    </citation>
    <scope>NUCLEOTIDE SEQUENCE [LARGE SCALE GENOMIC DNA]</scope>
    <source>
        <strain evidence="4 5">DSM 29150</strain>
    </source>
</reference>
<dbReference type="CDD" id="cd09281">
    <property type="entry name" value="UPF0066"/>
    <property type="match status" value="1"/>
</dbReference>
<evidence type="ECO:0000256" key="1">
    <source>
        <dbReference type="ARBA" id="ARBA00022691"/>
    </source>
</evidence>
<dbReference type="Gene3D" id="2.40.30.70">
    <property type="entry name" value="YaeB-like"/>
    <property type="match status" value="1"/>
</dbReference>
<feature type="domain" description="TsaA-like" evidence="3">
    <location>
        <begin position="8"/>
        <end position="139"/>
    </location>
</feature>
<evidence type="ECO:0000313" key="4">
    <source>
        <dbReference type="EMBL" id="SNR59167.1"/>
    </source>
</evidence>
<dbReference type="GO" id="GO:0032259">
    <property type="term" value="P:methylation"/>
    <property type="evidence" value="ECO:0007669"/>
    <property type="project" value="UniProtKB-KW"/>
</dbReference>
<evidence type="ECO:0000313" key="5">
    <source>
        <dbReference type="Proteomes" id="UP000198384"/>
    </source>
</evidence>
<dbReference type="EMBL" id="FZNT01000006">
    <property type="protein sequence ID" value="SNR59167.1"/>
    <property type="molecule type" value="Genomic_DNA"/>
</dbReference>
<dbReference type="OrthoDB" id="9804309at2"/>
<evidence type="ECO:0000259" key="3">
    <source>
        <dbReference type="PROSITE" id="PS51668"/>
    </source>
</evidence>
<keyword evidence="5" id="KW-1185">Reference proteome</keyword>
<sequence length="163" mass="18852">MSEKSINLDIIGSIKTPWVTPENMPIQPTGAKTVKGTIVLNENYVNGLKNLEEFSHIILIYQLHLIKEPQLEVIPFMDTEPKGIFATRSPKRPNKLGISIVEIERIDENKIHILDVDMMNNSPLLDIKPFFEDFDNRFNTKKGWLAKKTNIDKENFKSDKRFK</sequence>
<gene>
    <name evidence="4" type="ORF">SAMN06265371_106114</name>
</gene>
<organism evidence="4 5">
    <name type="scientific">Lutibacter agarilyticus</name>
    <dbReference type="NCBI Taxonomy" id="1109740"/>
    <lineage>
        <taxon>Bacteria</taxon>
        <taxon>Pseudomonadati</taxon>
        <taxon>Bacteroidota</taxon>
        <taxon>Flavobacteriia</taxon>
        <taxon>Flavobacteriales</taxon>
        <taxon>Flavobacteriaceae</taxon>
        <taxon>Lutibacter</taxon>
    </lineage>
</organism>
<protein>
    <submittedName>
        <fullName evidence="4">tRNA-Thr(GGU) m(6)t(6)A37 methyltransferase TsaA</fullName>
    </submittedName>
</protein>
<dbReference type="InterPro" id="IPR040372">
    <property type="entry name" value="YaeB-like"/>
</dbReference>
<dbReference type="SUPFAM" id="SSF118196">
    <property type="entry name" value="YaeB-like"/>
    <property type="match status" value="1"/>
</dbReference>
<dbReference type="InterPro" id="IPR036414">
    <property type="entry name" value="YaeB_N_sf"/>
</dbReference>
<dbReference type="Proteomes" id="UP000198384">
    <property type="component" value="Unassembled WGS sequence"/>
</dbReference>
<dbReference type="PROSITE" id="PS51668">
    <property type="entry name" value="TSAA_2"/>
    <property type="match status" value="1"/>
</dbReference>
<dbReference type="AlphaFoldDB" id="A0A238XJS1"/>
<name>A0A238XJS1_9FLAO</name>
<accession>A0A238XJS1</accession>